<dbReference type="PROSITE" id="PS50082">
    <property type="entry name" value="WD_REPEATS_2"/>
    <property type="match status" value="4"/>
</dbReference>
<dbReference type="GO" id="GO:0005764">
    <property type="term" value="C:lysosome"/>
    <property type="evidence" value="ECO:0007669"/>
    <property type="project" value="TreeGrafter"/>
</dbReference>
<dbReference type="PANTHER" id="PTHR12185:SF14">
    <property type="entry name" value="CHOLESTEROL UPTAKE PROTEIN 1"/>
    <property type="match status" value="1"/>
</dbReference>
<evidence type="ECO:0000256" key="2">
    <source>
        <dbReference type="ARBA" id="ARBA00006618"/>
    </source>
</evidence>
<feature type="transmembrane region" description="Helical" evidence="11">
    <location>
        <begin position="604"/>
        <end position="623"/>
    </location>
</feature>
<sequence>MRSAFVMYSVLSLFTLIGILPAASSNDAVTDVINADFNKTYSAIINTTNEAIYKFTYREMKNKTTAVRITTELHADPKRDARSFPVIVVIRQQQRTLSWTMPLFLEYSTGIPREISFTPSEPQFYMYTFPAGVDSVLVHASSEDEKCAVMSIQTIQCPVYDMNVDVEFEGKYQTMTKQAAIQIQREDYPNGAFYVVFVLKPLDKTCSSEIETISLPGITRSKTVTLEIKTTISSDKYYWGMVFAVAVFGSFYLIAFLIGVIYHGCSKHRGIWMIPDPPEANLDQISANDDDQNDLLNTMIRDNASTGASSASRGMDGNSVSSIDSDDIDFLKDADQEKDVFRTKTELFVYDLSRKKYKKQARNYTIYWRNLLAISIFYGLPVLQLVFTYQKVLNVTGNLDICYYNFNCAHPWGLVSSFNNIFSNIGYVSLGILFLLLVYRRQLIYNMAVQREKMMKKEMGIPQHFGLFFAMGLALIMEGIMSACYHVCPNYSNFQFDTSFMYIIACLCMLKIYQTRHPDISAKAHTSYLLMACVIFIAVIGVIYGTNVFWIFFACVYMFFYLILSVHIYFMGRWSIDRGICRRICVAVRYDMCRCRRPMYPDRMILLVFGNLINWVIAVYGAVYHSSDFATYLLGIFIGNLMIYCTFYIIMKLRYGEKIHSLVMFIILGAFVVWAVALYFFLSNLTSWQLTPSKSREGNKDCVLLEFYDAHDIWHFLSSIALFFSFLILLTLDDDRFSTRRDQIHMLKSFGKLFGRKRSSKKGRKGAVDTADDDNNEADDKNRHGARACRIAKSPVHEDAVVHLSAVEPGLCLSCSKDKSAALYDFENHRLVDRWTGHERELTKIQHGKTCDNIFSASRDKSVKMWKRGNPNCLQEFNGHDLVVTAIDLNHDDSWLCSGSRDNHVKLWDVNTAQCIMESSIHRNLVTDVKFVPHSHLLVQTGEDKEVRLFDTRTMQVIHSFPRKHYIQMACDVSPDGLYCVTCSNGFGGKGCEATLWDLRGRKLVHEYSDHGEAVESCIFLPAITEKQIIATTSRDTTIRLWDMNTRECLSCFPVPGSGPLTSIICYDDLSLCVSSFNQGIISLQLSPSDYSLHQTGQF</sequence>
<comment type="subcellular location">
    <subcellularLocation>
        <location evidence="1">Membrane</location>
        <topology evidence="1">Multi-pass membrane protein</topology>
    </subcellularLocation>
</comment>
<keyword evidence="5 12" id="KW-0732">Signal</keyword>
<dbReference type="GO" id="GO:0051033">
    <property type="term" value="F:RNA transmembrane transporter activity"/>
    <property type="evidence" value="ECO:0007669"/>
    <property type="project" value="TreeGrafter"/>
</dbReference>
<evidence type="ECO:0000256" key="1">
    <source>
        <dbReference type="ARBA" id="ARBA00004141"/>
    </source>
</evidence>
<reference evidence="13" key="1">
    <citation type="journal article" date="2012" name="Nature">
        <title>The oyster genome reveals stress adaptation and complexity of shell formation.</title>
        <authorList>
            <person name="Zhang G."/>
            <person name="Fang X."/>
            <person name="Guo X."/>
            <person name="Li L."/>
            <person name="Luo R."/>
            <person name="Xu F."/>
            <person name="Yang P."/>
            <person name="Zhang L."/>
            <person name="Wang X."/>
            <person name="Qi H."/>
            <person name="Xiong Z."/>
            <person name="Que H."/>
            <person name="Xie Y."/>
            <person name="Holland P.W."/>
            <person name="Paps J."/>
            <person name="Zhu Y."/>
            <person name="Wu F."/>
            <person name="Chen Y."/>
            <person name="Wang J."/>
            <person name="Peng C."/>
            <person name="Meng J."/>
            <person name="Yang L."/>
            <person name="Liu J."/>
            <person name="Wen B."/>
            <person name="Zhang N."/>
            <person name="Huang Z."/>
            <person name="Zhu Q."/>
            <person name="Feng Y."/>
            <person name="Mount A."/>
            <person name="Hedgecock D."/>
            <person name="Xu Z."/>
            <person name="Liu Y."/>
            <person name="Domazet-Loso T."/>
            <person name="Du Y."/>
            <person name="Sun X."/>
            <person name="Zhang S."/>
            <person name="Liu B."/>
            <person name="Cheng P."/>
            <person name="Jiang X."/>
            <person name="Li J."/>
            <person name="Fan D."/>
            <person name="Wang W."/>
            <person name="Fu W."/>
            <person name="Wang T."/>
            <person name="Wang B."/>
            <person name="Zhang J."/>
            <person name="Peng Z."/>
            <person name="Li Y."/>
            <person name="Li N."/>
            <person name="Wang J."/>
            <person name="Chen M."/>
            <person name="He Y."/>
            <person name="Tan F."/>
            <person name="Song X."/>
            <person name="Zheng Q."/>
            <person name="Huang R."/>
            <person name="Yang H."/>
            <person name="Du X."/>
            <person name="Chen L."/>
            <person name="Yang M."/>
            <person name="Gaffney P.M."/>
            <person name="Wang S."/>
            <person name="Luo L."/>
            <person name="She Z."/>
            <person name="Ming Y."/>
            <person name="Huang W."/>
            <person name="Zhang S."/>
            <person name="Huang B."/>
            <person name="Zhang Y."/>
            <person name="Qu T."/>
            <person name="Ni P."/>
            <person name="Miao G."/>
            <person name="Wang J."/>
            <person name="Wang Q."/>
            <person name="Steinberg C.E."/>
            <person name="Wang H."/>
            <person name="Li N."/>
            <person name="Qian L."/>
            <person name="Zhang G."/>
            <person name="Li Y."/>
            <person name="Yang H."/>
            <person name="Liu X."/>
            <person name="Wang J."/>
            <person name="Yin Y."/>
            <person name="Wang J."/>
        </authorList>
    </citation>
    <scope>NUCLEOTIDE SEQUENCE [LARGE SCALE GENOMIC DNA]</scope>
    <source>
        <strain evidence="13">05x7-T-G4-1.051#20</strain>
    </source>
</reference>
<keyword evidence="3" id="KW-0853">WD repeat</keyword>
<feature type="transmembrane region" description="Helical" evidence="11">
    <location>
        <begin position="525"/>
        <end position="544"/>
    </location>
</feature>
<keyword evidence="8 11" id="KW-0472">Membrane</keyword>
<keyword evidence="9" id="KW-0325">Glycoprotein</keyword>
<evidence type="ECO:0000256" key="4">
    <source>
        <dbReference type="ARBA" id="ARBA00022692"/>
    </source>
</evidence>
<evidence type="ECO:0000256" key="6">
    <source>
        <dbReference type="ARBA" id="ARBA00022737"/>
    </source>
</evidence>
<feature type="transmembrane region" description="Helical" evidence="11">
    <location>
        <begin position="237"/>
        <end position="262"/>
    </location>
</feature>
<evidence type="ECO:0000313" key="13">
    <source>
        <dbReference type="EMBL" id="EKC42950.1"/>
    </source>
</evidence>
<dbReference type="EMBL" id="JH817099">
    <property type="protein sequence ID" value="EKC42950.1"/>
    <property type="molecule type" value="Genomic_DNA"/>
</dbReference>
<dbReference type="Gene3D" id="2.130.10.10">
    <property type="entry name" value="YVTN repeat-like/Quinoprotein amine dehydrogenase"/>
    <property type="match status" value="2"/>
</dbReference>
<feature type="transmembrane region" description="Helical" evidence="11">
    <location>
        <begin position="421"/>
        <end position="439"/>
    </location>
</feature>
<dbReference type="InterPro" id="IPR025958">
    <property type="entry name" value="SID1_TM_fam"/>
</dbReference>
<dbReference type="PANTHER" id="PTHR12185">
    <property type="entry name" value="SID1 TRANSMEMBRANE FAMILY MEMEBER"/>
    <property type="match status" value="1"/>
</dbReference>
<dbReference type="InterPro" id="IPR001680">
    <property type="entry name" value="WD40_rpt"/>
</dbReference>
<feature type="signal peptide" evidence="12">
    <location>
        <begin position="1"/>
        <end position="25"/>
    </location>
</feature>
<protein>
    <submittedName>
        <fullName evidence="13">SID1 transmembrane family member 1</fullName>
    </submittedName>
</protein>
<dbReference type="AlphaFoldDB" id="K1RMY0"/>
<name>K1RMY0_MAGGI</name>
<evidence type="ECO:0000256" key="11">
    <source>
        <dbReference type="SAM" id="Phobius"/>
    </source>
</evidence>
<dbReference type="InterPro" id="IPR019775">
    <property type="entry name" value="WD40_repeat_CS"/>
</dbReference>
<dbReference type="GO" id="GO:0005886">
    <property type="term" value="C:plasma membrane"/>
    <property type="evidence" value="ECO:0007669"/>
    <property type="project" value="TreeGrafter"/>
</dbReference>
<comment type="similarity">
    <text evidence="2">Belongs to the SID1 family.</text>
</comment>
<evidence type="ECO:0000256" key="9">
    <source>
        <dbReference type="ARBA" id="ARBA00023180"/>
    </source>
</evidence>
<dbReference type="Pfam" id="PF13965">
    <property type="entry name" value="SID-1_RNA_chan"/>
    <property type="match status" value="1"/>
</dbReference>
<dbReference type="PRINTS" id="PR00320">
    <property type="entry name" value="GPROTEINBRPT"/>
</dbReference>
<evidence type="ECO:0000256" key="7">
    <source>
        <dbReference type="ARBA" id="ARBA00022989"/>
    </source>
</evidence>
<dbReference type="PROSITE" id="PS50294">
    <property type="entry name" value="WD_REPEATS_REGION"/>
    <property type="match status" value="2"/>
</dbReference>
<feature type="region of interest" description="Disordered" evidence="10">
    <location>
        <begin position="761"/>
        <end position="783"/>
    </location>
</feature>
<organism evidence="13">
    <name type="scientific">Magallana gigas</name>
    <name type="common">Pacific oyster</name>
    <name type="synonym">Crassostrea gigas</name>
    <dbReference type="NCBI Taxonomy" id="29159"/>
    <lineage>
        <taxon>Eukaryota</taxon>
        <taxon>Metazoa</taxon>
        <taxon>Spiralia</taxon>
        <taxon>Lophotrochozoa</taxon>
        <taxon>Mollusca</taxon>
        <taxon>Bivalvia</taxon>
        <taxon>Autobranchia</taxon>
        <taxon>Pteriomorphia</taxon>
        <taxon>Ostreida</taxon>
        <taxon>Ostreoidea</taxon>
        <taxon>Ostreidae</taxon>
        <taxon>Magallana</taxon>
    </lineage>
</organism>
<feature type="transmembrane region" description="Helical" evidence="11">
    <location>
        <begin position="366"/>
        <end position="387"/>
    </location>
</feature>
<keyword evidence="4 11" id="KW-0812">Transmembrane</keyword>
<keyword evidence="6" id="KW-0677">Repeat</keyword>
<evidence type="ECO:0000256" key="5">
    <source>
        <dbReference type="ARBA" id="ARBA00022729"/>
    </source>
</evidence>
<dbReference type="PROSITE" id="PS00678">
    <property type="entry name" value="WD_REPEATS_1"/>
    <property type="match status" value="2"/>
</dbReference>
<feature type="chain" id="PRO_5043590292" evidence="12">
    <location>
        <begin position="26"/>
        <end position="1099"/>
    </location>
</feature>
<evidence type="ECO:0000256" key="10">
    <source>
        <dbReference type="SAM" id="MobiDB-lite"/>
    </source>
</evidence>
<dbReference type="Pfam" id="PF00400">
    <property type="entry name" value="WD40"/>
    <property type="match status" value="4"/>
</dbReference>
<feature type="transmembrane region" description="Helical" evidence="11">
    <location>
        <begin position="629"/>
        <end position="650"/>
    </location>
</feature>
<dbReference type="InterPro" id="IPR036322">
    <property type="entry name" value="WD40_repeat_dom_sf"/>
</dbReference>
<evidence type="ECO:0000256" key="8">
    <source>
        <dbReference type="ARBA" id="ARBA00023136"/>
    </source>
</evidence>
<gene>
    <name evidence="13" type="ORF">CGI_10028931</name>
</gene>
<dbReference type="SUPFAM" id="SSF50978">
    <property type="entry name" value="WD40 repeat-like"/>
    <property type="match status" value="1"/>
</dbReference>
<feature type="transmembrane region" description="Helical" evidence="11">
    <location>
        <begin position="460"/>
        <end position="482"/>
    </location>
</feature>
<proteinExistence type="inferred from homology"/>
<dbReference type="HOGENOM" id="CLU_283457_0_0_1"/>
<dbReference type="InParanoid" id="K1RMY0"/>
<feature type="transmembrane region" description="Helical" evidence="11">
    <location>
        <begin position="550"/>
        <end position="570"/>
    </location>
</feature>
<feature type="transmembrane region" description="Helical" evidence="11">
    <location>
        <begin position="713"/>
        <end position="732"/>
    </location>
</feature>
<evidence type="ECO:0000256" key="12">
    <source>
        <dbReference type="SAM" id="SignalP"/>
    </source>
</evidence>
<feature type="transmembrane region" description="Helical" evidence="11">
    <location>
        <begin position="494"/>
        <end position="513"/>
    </location>
</feature>
<keyword evidence="7 11" id="KW-1133">Transmembrane helix</keyword>
<dbReference type="GO" id="GO:0003725">
    <property type="term" value="F:double-stranded RNA binding"/>
    <property type="evidence" value="ECO:0007669"/>
    <property type="project" value="TreeGrafter"/>
</dbReference>
<accession>K1RMY0</accession>
<dbReference type="InterPro" id="IPR015943">
    <property type="entry name" value="WD40/YVTN_repeat-like_dom_sf"/>
</dbReference>
<evidence type="ECO:0000256" key="3">
    <source>
        <dbReference type="ARBA" id="ARBA00022574"/>
    </source>
</evidence>
<dbReference type="CDD" id="cd00200">
    <property type="entry name" value="WD40"/>
    <property type="match status" value="1"/>
</dbReference>
<feature type="transmembrane region" description="Helical" evidence="11">
    <location>
        <begin position="662"/>
        <end position="682"/>
    </location>
</feature>
<dbReference type="SMART" id="SM00320">
    <property type="entry name" value="WD40"/>
    <property type="match status" value="6"/>
</dbReference>
<dbReference type="InterPro" id="IPR020472">
    <property type="entry name" value="WD40_PAC1"/>
</dbReference>